<dbReference type="PANTHER" id="PTHR12790">
    <property type="entry name" value="TRANSCRIPTION INITIATION FACTOR IA RRN3"/>
    <property type="match status" value="1"/>
</dbReference>
<gene>
    <name evidence="2" type="ORF">EAI_08328</name>
</gene>
<dbReference type="PANTHER" id="PTHR12790:SF0">
    <property type="entry name" value="RNA POLYMERASE I-SPECIFIC TRANSCRIPTION INITIATION FACTOR RRN3-RELATED"/>
    <property type="match status" value="1"/>
</dbReference>
<feature type="non-terminal residue" evidence="2">
    <location>
        <position position="1"/>
    </location>
</feature>
<protein>
    <submittedName>
        <fullName evidence="2">RNA polymerase I-specific transcription initiation factor RRN3</fullName>
    </submittedName>
</protein>
<name>E2BZP5_HARSA</name>
<dbReference type="GO" id="GO:0003743">
    <property type="term" value="F:translation initiation factor activity"/>
    <property type="evidence" value="ECO:0007669"/>
    <property type="project" value="UniProtKB-KW"/>
</dbReference>
<reference evidence="2 3" key="1">
    <citation type="journal article" date="2010" name="Science">
        <title>Genomic comparison of the ants Camponotus floridanus and Harpegnathos saltator.</title>
        <authorList>
            <person name="Bonasio R."/>
            <person name="Zhang G."/>
            <person name="Ye C."/>
            <person name="Mutti N.S."/>
            <person name="Fang X."/>
            <person name="Qin N."/>
            <person name="Donahue G."/>
            <person name="Yang P."/>
            <person name="Li Q."/>
            <person name="Li C."/>
            <person name="Zhang P."/>
            <person name="Huang Z."/>
            <person name="Berger S.L."/>
            <person name="Reinberg D."/>
            <person name="Wang J."/>
            <person name="Liebig J."/>
        </authorList>
    </citation>
    <scope>NUCLEOTIDE SEQUENCE [LARGE SCALE GENOMIC DNA]</scope>
    <source>
        <strain evidence="2 3">R22 G/1</strain>
    </source>
</reference>
<keyword evidence="2" id="KW-0648">Protein biosynthesis</keyword>
<keyword evidence="3" id="KW-1185">Reference proteome</keyword>
<dbReference type="EMBL" id="GL451645">
    <property type="protein sequence ID" value="EFN78860.1"/>
    <property type="molecule type" value="Genomic_DNA"/>
</dbReference>
<dbReference type="Pfam" id="PF05327">
    <property type="entry name" value="RRN3"/>
    <property type="match status" value="1"/>
</dbReference>
<evidence type="ECO:0000313" key="2">
    <source>
        <dbReference type="EMBL" id="EFN78860.1"/>
    </source>
</evidence>
<dbReference type="GO" id="GO:0001042">
    <property type="term" value="F:RNA polymerase I core binding"/>
    <property type="evidence" value="ECO:0007669"/>
    <property type="project" value="TreeGrafter"/>
</dbReference>
<dbReference type="FunCoup" id="E2BZP5">
    <property type="interactions" value="1588"/>
</dbReference>
<accession>E2BZP5</accession>
<dbReference type="OMA" id="VCSPAIV"/>
<dbReference type="GO" id="GO:0001181">
    <property type="term" value="F:RNA polymerase I general transcription initiation factor activity"/>
    <property type="evidence" value="ECO:0007669"/>
    <property type="project" value="InterPro"/>
</dbReference>
<dbReference type="GO" id="GO:0006361">
    <property type="term" value="P:transcription initiation at RNA polymerase I promoter"/>
    <property type="evidence" value="ECO:0007669"/>
    <property type="project" value="InterPro"/>
</dbReference>
<comment type="similarity">
    <text evidence="1">Belongs to the RRN3 family.</text>
</comment>
<evidence type="ECO:0000313" key="3">
    <source>
        <dbReference type="Proteomes" id="UP000008237"/>
    </source>
</evidence>
<dbReference type="InterPro" id="IPR007991">
    <property type="entry name" value="RNA_pol_I_trans_ini_fac_RRN3"/>
</dbReference>
<sequence length="486" mass="56817">DSDLANFLDETRQYITLLDREHKIFVQILLEIKWTDKSPDFISAYKSFVEDLVCARVEYARSVFDYLVKLFKPVGEDNREHKTKELTLQDTERLNHIHDMLKKILKVVPMSRKCLLYSIESEYPYITHSTYIHEVYVHALLSITHYAPYLKSDIIFIVINGLASLDVNITKNKTKDYEDLCDMIDSDSDNLATADNHEDKTEHVQLIEHTLDVCMDIFLEFMHKFCYINNVDLNKENLKILYQDILATFDKVLLRIDRTQYVQYIGFYLCSIKPALTALISHLWKKVTSWDEAPVIRQLAVSYISSLVATASYITSETLKVTICRFTNWIHDYIGMDETTDNYVDLKLHNVFYSVCQAFFYLFVAKHEELTKTRCNILFVQQLDIPKIISCKLNPLVVCNGKIVRSFADITKMYQLAYCDAIIEDNTRKQLPIFGEEELLLPDFFPFESYTLEHSRHWIAPLLNNNVCMTDASNQLSNKTKRLRSK</sequence>
<dbReference type="Proteomes" id="UP000008237">
    <property type="component" value="Unassembled WGS sequence"/>
</dbReference>
<keyword evidence="2" id="KW-0396">Initiation factor</keyword>
<evidence type="ECO:0000256" key="1">
    <source>
        <dbReference type="ARBA" id="ARBA00010098"/>
    </source>
</evidence>
<organism evidence="3">
    <name type="scientific">Harpegnathos saltator</name>
    <name type="common">Jerdon's jumping ant</name>
    <dbReference type="NCBI Taxonomy" id="610380"/>
    <lineage>
        <taxon>Eukaryota</taxon>
        <taxon>Metazoa</taxon>
        <taxon>Ecdysozoa</taxon>
        <taxon>Arthropoda</taxon>
        <taxon>Hexapoda</taxon>
        <taxon>Insecta</taxon>
        <taxon>Pterygota</taxon>
        <taxon>Neoptera</taxon>
        <taxon>Endopterygota</taxon>
        <taxon>Hymenoptera</taxon>
        <taxon>Apocrita</taxon>
        <taxon>Aculeata</taxon>
        <taxon>Formicoidea</taxon>
        <taxon>Formicidae</taxon>
        <taxon>Ponerinae</taxon>
        <taxon>Ponerini</taxon>
        <taxon>Harpegnathos</taxon>
    </lineage>
</organism>
<dbReference type="GO" id="GO:0005634">
    <property type="term" value="C:nucleus"/>
    <property type="evidence" value="ECO:0007669"/>
    <property type="project" value="TreeGrafter"/>
</dbReference>
<dbReference type="InParanoid" id="E2BZP5"/>
<dbReference type="STRING" id="610380.E2BZP5"/>
<proteinExistence type="inferred from homology"/>
<dbReference type="AlphaFoldDB" id="E2BZP5"/>
<dbReference type="OrthoDB" id="26970at2759"/>